<dbReference type="GO" id="GO:0006685">
    <property type="term" value="P:sphingomyelin catabolic process"/>
    <property type="evidence" value="ECO:0007669"/>
    <property type="project" value="TreeGrafter"/>
</dbReference>
<keyword evidence="7" id="KW-0378">Hydrolase</keyword>
<sequence length="762" mass="87563">MSQTMPSENLSSRVLMVLGMPLMERIHELTILFDSCNGRQLQTVYPHIVHSIFGINGNPIGWGLRTTTQENSPHYFHILQQFFGVRGPWMHMCHKILNDATKFELDVNLLPRKFVSMLQAGQNPMFYADLINIDTFRHQVVSLSLNAFDFFIFHFVLYALNPLHSINPIAMQIHNGRIKTFYHELVEEYLNNFLTAYPDNIIEPVTLCGPVKTVQPLPAQSLQPQRQPRYLKIPSSYRNGGGSSNGGGIGAGNTSPQSSSGATSRAYTWRSESVLHFFVDIWLRYDVESEHHLPSSDFVRSVRTLCKQIHFFANASAHDHTSLNSLRKVSLGMVRSRIYAFLCGLIDRWPLDSSLTVVLELWLSYIQPWRYTLMAANNQIGGRSYEPPITNLFDGFIIENLIVYTHIFMQLLPRFERLDYTVYRNAQMLLRLAKTFNQPELVERLQRFERLHSGNAYGFDSPQRQVNIMNKSNSFNAQWNPMCSSNIPKLFSESMKMQIEAFLFVISMARNSVLSNICLLRKEISERQRSEGFLKNFLNKLLGESTQDELMLRELSRIPEMLRQSIDAFCRSFGINPSNLSMHETLPVEQPRSPPPLESPKKFSFFDSSDSLDTSKLTPHQMSLNASNFEQVVDPALLPIQNNELKPLVRLLHMISEKMNQKYGIQFQTYYLRNDYFGKLTRRLLYAPMTEQWFDKQCGNVEICKKELPPRLCLRPLASIQMFFLVGFAMLVGQYFCGSSLIGFICLCLILVVSNLLLALIS</sequence>
<evidence type="ECO:0000256" key="4">
    <source>
        <dbReference type="ARBA" id="ARBA00023136"/>
    </source>
</evidence>
<keyword evidence="2 6" id="KW-0812">Transmembrane</keyword>
<evidence type="ECO:0000256" key="2">
    <source>
        <dbReference type="ARBA" id="ARBA00022692"/>
    </source>
</evidence>
<dbReference type="AlphaFoldDB" id="B4NK57"/>
<organism evidence="7 8">
    <name type="scientific">Drosophila willistoni</name>
    <name type="common">Fruit fly</name>
    <dbReference type="NCBI Taxonomy" id="7260"/>
    <lineage>
        <taxon>Eukaryota</taxon>
        <taxon>Metazoa</taxon>
        <taxon>Ecdysozoa</taxon>
        <taxon>Arthropoda</taxon>
        <taxon>Hexapoda</taxon>
        <taxon>Insecta</taxon>
        <taxon>Pterygota</taxon>
        <taxon>Neoptera</taxon>
        <taxon>Endopterygota</taxon>
        <taxon>Diptera</taxon>
        <taxon>Brachycera</taxon>
        <taxon>Muscomorpha</taxon>
        <taxon>Ephydroidea</taxon>
        <taxon>Drosophilidae</taxon>
        <taxon>Drosophila</taxon>
        <taxon>Sophophora</taxon>
    </lineage>
</organism>
<evidence type="ECO:0000256" key="6">
    <source>
        <dbReference type="SAM" id="Phobius"/>
    </source>
</evidence>
<proteinExistence type="predicted"/>
<dbReference type="FunCoup" id="B4NK57">
    <property type="interactions" value="1867"/>
</dbReference>
<dbReference type="OrthoDB" id="10251508at2759"/>
<dbReference type="Proteomes" id="UP000007798">
    <property type="component" value="Unassembled WGS sequence"/>
</dbReference>
<feature type="transmembrane region" description="Helical" evidence="6">
    <location>
        <begin position="741"/>
        <end position="761"/>
    </location>
</feature>
<dbReference type="HOGENOM" id="CLU_012098_0_0_1"/>
<dbReference type="STRING" id="7260.B4NK57"/>
<accession>B4NK57</accession>
<dbReference type="PANTHER" id="PTHR12988:SF6">
    <property type="entry name" value="SPHINGOMYELIN PHOSPHODIESTERASE 4"/>
    <property type="match status" value="1"/>
</dbReference>
<name>B4NK57_DROWI</name>
<gene>
    <name evidence="7" type="primary">Dwil\GK14473</name>
    <name evidence="7" type="ORF">Dwil_GK14473</name>
</gene>
<evidence type="ECO:0000256" key="3">
    <source>
        <dbReference type="ARBA" id="ARBA00022989"/>
    </source>
</evidence>
<dbReference type="InterPro" id="IPR024129">
    <property type="entry name" value="Sphingomy_SMPD4"/>
</dbReference>
<dbReference type="KEGG" id="dwi:6651322"/>
<protein>
    <submittedName>
        <fullName evidence="7">Uncharacterized protein</fullName>
        <ecNumber evidence="7">3.1.4.41</ecNumber>
    </submittedName>
</protein>
<dbReference type="OMA" id="EERGKIH"/>
<dbReference type="eggNOG" id="KOG4396">
    <property type="taxonomic scope" value="Eukaryota"/>
</dbReference>
<keyword evidence="4 6" id="KW-0472">Membrane</keyword>
<dbReference type="InParanoid" id="B4NK57"/>
<keyword evidence="3 6" id="KW-1133">Transmembrane helix</keyword>
<evidence type="ECO:0000313" key="8">
    <source>
        <dbReference type="Proteomes" id="UP000007798"/>
    </source>
</evidence>
<dbReference type="EC" id="3.1.4.41" evidence="7"/>
<dbReference type="Pfam" id="PF14724">
    <property type="entry name" value="mit_SMPDase"/>
    <property type="match status" value="2"/>
</dbReference>
<evidence type="ECO:0000256" key="5">
    <source>
        <dbReference type="SAM" id="MobiDB-lite"/>
    </source>
</evidence>
<dbReference type="EMBL" id="CH964272">
    <property type="protein sequence ID" value="EDW85099.1"/>
    <property type="molecule type" value="Genomic_DNA"/>
</dbReference>
<dbReference type="GO" id="GO:0016020">
    <property type="term" value="C:membrane"/>
    <property type="evidence" value="ECO:0007669"/>
    <property type="project" value="UniProtKB-SubCell"/>
</dbReference>
<dbReference type="PhylomeDB" id="B4NK57"/>
<evidence type="ECO:0000313" key="7">
    <source>
        <dbReference type="EMBL" id="EDW85099.1"/>
    </source>
</evidence>
<dbReference type="GO" id="GO:0046513">
    <property type="term" value="P:ceramide biosynthetic process"/>
    <property type="evidence" value="ECO:0007669"/>
    <property type="project" value="TreeGrafter"/>
</dbReference>
<feature type="compositionally biased region" description="Gly residues" evidence="5">
    <location>
        <begin position="242"/>
        <end position="251"/>
    </location>
</feature>
<comment type="subcellular location">
    <subcellularLocation>
        <location evidence="1">Membrane</location>
        <topology evidence="1">Single-pass membrane protein</topology>
    </subcellularLocation>
</comment>
<feature type="region of interest" description="Disordered" evidence="5">
    <location>
        <begin position="242"/>
        <end position="262"/>
    </location>
</feature>
<dbReference type="GO" id="GO:0046475">
    <property type="term" value="P:glycerophospholipid catabolic process"/>
    <property type="evidence" value="ECO:0007669"/>
    <property type="project" value="TreeGrafter"/>
</dbReference>
<keyword evidence="8" id="KW-1185">Reference proteome</keyword>
<dbReference type="GO" id="GO:0050290">
    <property type="term" value="F:sphingomyelin phosphodiesterase D activity"/>
    <property type="evidence" value="ECO:0007669"/>
    <property type="project" value="UniProtKB-EC"/>
</dbReference>
<reference evidence="7 8" key="1">
    <citation type="journal article" date="2007" name="Nature">
        <title>Evolution of genes and genomes on the Drosophila phylogeny.</title>
        <authorList>
            <consortium name="Drosophila 12 Genomes Consortium"/>
            <person name="Clark A.G."/>
            <person name="Eisen M.B."/>
            <person name="Smith D.R."/>
            <person name="Bergman C.M."/>
            <person name="Oliver B."/>
            <person name="Markow T.A."/>
            <person name="Kaufman T.C."/>
            <person name="Kellis M."/>
            <person name="Gelbart W."/>
            <person name="Iyer V.N."/>
            <person name="Pollard D.A."/>
            <person name="Sackton T.B."/>
            <person name="Larracuente A.M."/>
            <person name="Singh N.D."/>
            <person name="Abad J.P."/>
            <person name="Abt D.N."/>
            <person name="Adryan B."/>
            <person name="Aguade M."/>
            <person name="Akashi H."/>
            <person name="Anderson W.W."/>
            <person name="Aquadro C.F."/>
            <person name="Ardell D.H."/>
            <person name="Arguello R."/>
            <person name="Artieri C.G."/>
            <person name="Barbash D.A."/>
            <person name="Barker D."/>
            <person name="Barsanti P."/>
            <person name="Batterham P."/>
            <person name="Batzoglou S."/>
            <person name="Begun D."/>
            <person name="Bhutkar A."/>
            <person name="Blanco E."/>
            <person name="Bosak S.A."/>
            <person name="Bradley R.K."/>
            <person name="Brand A.D."/>
            <person name="Brent M.R."/>
            <person name="Brooks A.N."/>
            <person name="Brown R.H."/>
            <person name="Butlin R.K."/>
            <person name="Caggese C."/>
            <person name="Calvi B.R."/>
            <person name="Bernardo de Carvalho A."/>
            <person name="Caspi A."/>
            <person name="Castrezana S."/>
            <person name="Celniker S.E."/>
            <person name="Chang J.L."/>
            <person name="Chapple C."/>
            <person name="Chatterji S."/>
            <person name="Chinwalla A."/>
            <person name="Civetta A."/>
            <person name="Clifton S.W."/>
            <person name="Comeron J.M."/>
            <person name="Costello J.C."/>
            <person name="Coyne J.A."/>
            <person name="Daub J."/>
            <person name="David R.G."/>
            <person name="Delcher A.L."/>
            <person name="Delehaunty K."/>
            <person name="Do C.B."/>
            <person name="Ebling H."/>
            <person name="Edwards K."/>
            <person name="Eickbush T."/>
            <person name="Evans J.D."/>
            <person name="Filipski A."/>
            <person name="Findeiss S."/>
            <person name="Freyhult E."/>
            <person name="Fulton L."/>
            <person name="Fulton R."/>
            <person name="Garcia A.C."/>
            <person name="Gardiner A."/>
            <person name="Garfield D.A."/>
            <person name="Garvin B.E."/>
            <person name="Gibson G."/>
            <person name="Gilbert D."/>
            <person name="Gnerre S."/>
            <person name="Godfrey J."/>
            <person name="Good R."/>
            <person name="Gotea V."/>
            <person name="Gravely B."/>
            <person name="Greenberg A.J."/>
            <person name="Griffiths-Jones S."/>
            <person name="Gross S."/>
            <person name="Guigo R."/>
            <person name="Gustafson E.A."/>
            <person name="Haerty W."/>
            <person name="Hahn M.W."/>
            <person name="Halligan D.L."/>
            <person name="Halpern A.L."/>
            <person name="Halter G.M."/>
            <person name="Han M.V."/>
            <person name="Heger A."/>
            <person name="Hillier L."/>
            <person name="Hinrichs A.S."/>
            <person name="Holmes I."/>
            <person name="Hoskins R.A."/>
            <person name="Hubisz M.J."/>
            <person name="Hultmark D."/>
            <person name="Huntley M.A."/>
            <person name="Jaffe D.B."/>
            <person name="Jagadeeshan S."/>
            <person name="Jeck W.R."/>
            <person name="Johnson J."/>
            <person name="Jones C.D."/>
            <person name="Jordan W.C."/>
            <person name="Karpen G.H."/>
            <person name="Kataoka E."/>
            <person name="Keightley P.D."/>
            <person name="Kheradpour P."/>
            <person name="Kirkness E.F."/>
            <person name="Koerich L.B."/>
            <person name="Kristiansen K."/>
            <person name="Kudrna D."/>
            <person name="Kulathinal R.J."/>
            <person name="Kumar S."/>
            <person name="Kwok R."/>
            <person name="Lander E."/>
            <person name="Langley C.H."/>
            <person name="Lapoint R."/>
            <person name="Lazzaro B.P."/>
            <person name="Lee S.J."/>
            <person name="Levesque L."/>
            <person name="Li R."/>
            <person name="Lin C.F."/>
            <person name="Lin M.F."/>
            <person name="Lindblad-Toh K."/>
            <person name="Llopart A."/>
            <person name="Long M."/>
            <person name="Low L."/>
            <person name="Lozovsky E."/>
            <person name="Lu J."/>
            <person name="Luo M."/>
            <person name="Machado C.A."/>
            <person name="Makalowski W."/>
            <person name="Marzo M."/>
            <person name="Matsuda M."/>
            <person name="Matzkin L."/>
            <person name="McAllister B."/>
            <person name="McBride C.S."/>
            <person name="McKernan B."/>
            <person name="McKernan K."/>
            <person name="Mendez-Lago M."/>
            <person name="Minx P."/>
            <person name="Mollenhauer M.U."/>
            <person name="Montooth K."/>
            <person name="Mount S.M."/>
            <person name="Mu X."/>
            <person name="Myers E."/>
            <person name="Negre B."/>
            <person name="Newfeld S."/>
            <person name="Nielsen R."/>
            <person name="Noor M.A."/>
            <person name="O'Grady P."/>
            <person name="Pachter L."/>
            <person name="Papaceit M."/>
            <person name="Parisi M.J."/>
            <person name="Parisi M."/>
            <person name="Parts L."/>
            <person name="Pedersen J.S."/>
            <person name="Pesole G."/>
            <person name="Phillippy A.M."/>
            <person name="Ponting C.P."/>
            <person name="Pop M."/>
            <person name="Porcelli D."/>
            <person name="Powell J.R."/>
            <person name="Prohaska S."/>
            <person name="Pruitt K."/>
            <person name="Puig M."/>
            <person name="Quesneville H."/>
            <person name="Ram K.R."/>
            <person name="Rand D."/>
            <person name="Rasmussen M.D."/>
            <person name="Reed L.K."/>
            <person name="Reenan R."/>
            <person name="Reily A."/>
            <person name="Remington K.A."/>
            <person name="Rieger T.T."/>
            <person name="Ritchie M.G."/>
            <person name="Robin C."/>
            <person name="Rogers Y.H."/>
            <person name="Rohde C."/>
            <person name="Rozas J."/>
            <person name="Rubenfield M.J."/>
            <person name="Ruiz A."/>
            <person name="Russo S."/>
            <person name="Salzberg S.L."/>
            <person name="Sanchez-Gracia A."/>
            <person name="Saranga D.J."/>
            <person name="Sato H."/>
            <person name="Schaeffer S.W."/>
            <person name="Schatz M.C."/>
            <person name="Schlenke T."/>
            <person name="Schwartz R."/>
            <person name="Segarra C."/>
            <person name="Singh R.S."/>
            <person name="Sirot L."/>
            <person name="Sirota M."/>
            <person name="Sisneros N.B."/>
            <person name="Smith C.D."/>
            <person name="Smith T.F."/>
            <person name="Spieth J."/>
            <person name="Stage D.E."/>
            <person name="Stark A."/>
            <person name="Stephan W."/>
            <person name="Strausberg R.L."/>
            <person name="Strempel S."/>
            <person name="Sturgill D."/>
            <person name="Sutton G."/>
            <person name="Sutton G.G."/>
            <person name="Tao W."/>
            <person name="Teichmann S."/>
            <person name="Tobari Y.N."/>
            <person name="Tomimura Y."/>
            <person name="Tsolas J.M."/>
            <person name="Valente V.L."/>
            <person name="Venter E."/>
            <person name="Venter J.C."/>
            <person name="Vicario S."/>
            <person name="Vieira F.G."/>
            <person name="Vilella A.J."/>
            <person name="Villasante A."/>
            <person name="Walenz B."/>
            <person name="Wang J."/>
            <person name="Wasserman M."/>
            <person name="Watts T."/>
            <person name="Wilson D."/>
            <person name="Wilson R.K."/>
            <person name="Wing R.A."/>
            <person name="Wolfner M.F."/>
            <person name="Wong A."/>
            <person name="Wong G.K."/>
            <person name="Wu C.I."/>
            <person name="Wu G."/>
            <person name="Yamamoto D."/>
            <person name="Yang H.P."/>
            <person name="Yang S.P."/>
            <person name="Yorke J.A."/>
            <person name="Yoshida K."/>
            <person name="Zdobnov E."/>
            <person name="Zhang P."/>
            <person name="Zhang Y."/>
            <person name="Zimin A.V."/>
            <person name="Baldwin J."/>
            <person name="Abdouelleil A."/>
            <person name="Abdulkadir J."/>
            <person name="Abebe A."/>
            <person name="Abera B."/>
            <person name="Abreu J."/>
            <person name="Acer S.C."/>
            <person name="Aftuck L."/>
            <person name="Alexander A."/>
            <person name="An P."/>
            <person name="Anderson E."/>
            <person name="Anderson S."/>
            <person name="Arachi H."/>
            <person name="Azer M."/>
            <person name="Bachantsang P."/>
            <person name="Barry A."/>
            <person name="Bayul T."/>
            <person name="Berlin A."/>
            <person name="Bessette D."/>
            <person name="Bloom T."/>
            <person name="Blye J."/>
            <person name="Boguslavskiy L."/>
            <person name="Bonnet C."/>
            <person name="Boukhgalter B."/>
            <person name="Bourzgui I."/>
            <person name="Brown A."/>
            <person name="Cahill P."/>
            <person name="Channer S."/>
            <person name="Cheshatsang Y."/>
            <person name="Chuda L."/>
            <person name="Citroen M."/>
            <person name="Collymore A."/>
            <person name="Cooke P."/>
            <person name="Costello M."/>
            <person name="D'Aco K."/>
            <person name="Daza R."/>
            <person name="De Haan G."/>
            <person name="DeGray S."/>
            <person name="DeMaso C."/>
            <person name="Dhargay N."/>
            <person name="Dooley K."/>
            <person name="Dooley E."/>
            <person name="Doricent M."/>
            <person name="Dorje P."/>
            <person name="Dorjee K."/>
            <person name="Dupes A."/>
            <person name="Elong R."/>
            <person name="Falk J."/>
            <person name="Farina A."/>
            <person name="Faro S."/>
            <person name="Ferguson D."/>
            <person name="Fisher S."/>
            <person name="Foley C.D."/>
            <person name="Franke A."/>
            <person name="Friedrich D."/>
            <person name="Gadbois L."/>
            <person name="Gearin G."/>
            <person name="Gearin C.R."/>
            <person name="Giannoukos G."/>
            <person name="Goode T."/>
            <person name="Graham J."/>
            <person name="Grandbois E."/>
            <person name="Grewal S."/>
            <person name="Gyaltsen K."/>
            <person name="Hafez N."/>
            <person name="Hagos B."/>
            <person name="Hall J."/>
            <person name="Henson C."/>
            <person name="Hollinger A."/>
            <person name="Honan T."/>
            <person name="Huard M.D."/>
            <person name="Hughes L."/>
            <person name="Hurhula B."/>
            <person name="Husby M.E."/>
            <person name="Kamat A."/>
            <person name="Kanga B."/>
            <person name="Kashin S."/>
            <person name="Khazanovich D."/>
            <person name="Kisner P."/>
            <person name="Lance K."/>
            <person name="Lara M."/>
            <person name="Lee W."/>
            <person name="Lennon N."/>
            <person name="Letendre F."/>
            <person name="LeVine R."/>
            <person name="Lipovsky A."/>
            <person name="Liu X."/>
            <person name="Liu J."/>
            <person name="Liu S."/>
            <person name="Lokyitsang T."/>
            <person name="Lokyitsang Y."/>
            <person name="Lubonja R."/>
            <person name="Lui A."/>
            <person name="MacDonald P."/>
            <person name="Magnisalis V."/>
            <person name="Maru K."/>
            <person name="Matthews C."/>
            <person name="McCusker W."/>
            <person name="McDonough S."/>
            <person name="Mehta T."/>
            <person name="Meldrim J."/>
            <person name="Meneus L."/>
            <person name="Mihai O."/>
            <person name="Mihalev A."/>
            <person name="Mihova T."/>
            <person name="Mittelman R."/>
            <person name="Mlenga V."/>
            <person name="Montmayeur A."/>
            <person name="Mulrain L."/>
            <person name="Navidi A."/>
            <person name="Naylor J."/>
            <person name="Negash T."/>
            <person name="Nguyen T."/>
            <person name="Nguyen N."/>
            <person name="Nicol R."/>
            <person name="Norbu C."/>
            <person name="Norbu N."/>
            <person name="Novod N."/>
            <person name="O'Neill B."/>
            <person name="Osman S."/>
            <person name="Markiewicz E."/>
            <person name="Oyono O.L."/>
            <person name="Patti C."/>
            <person name="Phunkhang P."/>
            <person name="Pierre F."/>
            <person name="Priest M."/>
            <person name="Raghuraman S."/>
            <person name="Rege F."/>
            <person name="Reyes R."/>
            <person name="Rise C."/>
            <person name="Rogov P."/>
            <person name="Ross K."/>
            <person name="Ryan E."/>
            <person name="Settipalli S."/>
            <person name="Shea T."/>
            <person name="Sherpa N."/>
            <person name="Shi L."/>
            <person name="Shih D."/>
            <person name="Sparrow T."/>
            <person name="Spaulding J."/>
            <person name="Stalker J."/>
            <person name="Stange-Thomann N."/>
            <person name="Stavropoulos S."/>
            <person name="Stone C."/>
            <person name="Strader C."/>
            <person name="Tesfaye S."/>
            <person name="Thomson T."/>
            <person name="Thoulutsang Y."/>
            <person name="Thoulutsang D."/>
            <person name="Topham K."/>
            <person name="Topping I."/>
            <person name="Tsamla T."/>
            <person name="Vassiliev H."/>
            <person name="Vo A."/>
            <person name="Wangchuk T."/>
            <person name="Wangdi T."/>
            <person name="Weiand M."/>
            <person name="Wilkinson J."/>
            <person name="Wilson A."/>
            <person name="Yadav S."/>
            <person name="Young G."/>
            <person name="Yu Q."/>
            <person name="Zembek L."/>
            <person name="Zhong D."/>
            <person name="Zimmer A."/>
            <person name="Zwirko Z."/>
            <person name="Jaffe D.B."/>
            <person name="Alvarez P."/>
            <person name="Brockman W."/>
            <person name="Butler J."/>
            <person name="Chin C."/>
            <person name="Gnerre S."/>
            <person name="Grabherr M."/>
            <person name="Kleber M."/>
            <person name="Mauceli E."/>
            <person name="MacCallum I."/>
        </authorList>
    </citation>
    <scope>NUCLEOTIDE SEQUENCE [LARGE SCALE GENOMIC DNA]</scope>
    <source>
        <strain evidence="8">Tucson 14030-0811.24</strain>
    </source>
</reference>
<dbReference type="PANTHER" id="PTHR12988">
    <property type="entry name" value="SPHINGOMYELIN PHOSPHODIESTERASE 4"/>
    <property type="match status" value="1"/>
</dbReference>
<evidence type="ECO:0000256" key="1">
    <source>
        <dbReference type="ARBA" id="ARBA00004167"/>
    </source>
</evidence>